<organism evidence="2 3">
    <name type="scientific">Reticulomyxa filosa</name>
    <dbReference type="NCBI Taxonomy" id="46433"/>
    <lineage>
        <taxon>Eukaryota</taxon>
        <taxon>Sar</taxon>
        <taxon>Rhizaria</taxon>
        <taxon>Retaria</taxon>
        <taxon>Foraminifera</taxon>
        <taxon>Monothalamids</taxon>
        <taxon>Reticulomyxidae</taxon>
        <taxon>Reticulomyxa</taxon>
    </lineage>
</organism>
<keyword evidence="1" id="KW-1133">Transmembrane helix</keyword>
<dbReference type="EMBL" id="ASPP01021244">
    <property type="protein sequence ID" value="ETO12626.1"/>
    <property type="molecule type" value="Genomic_DNA"/>
</dbReference>
<name>X6MG15_RETFI</name>
<feature type="non-terminal residue" evidence="2">
    <location>
        <position position="170"/>
    </location>
</feature>
<keyword evidence="1" id="KW-0812">Transmembrane</keyword>
<sequence length="170" mass="19475">MIILISCSELFGKRIDLENYTFEHKKSKNMASTASQTTDPPLNTSYQVLTDVVGTSNETLSKKVVLSLGNFDTILVMYSFFFGFFCKKKKKNQNEKVGKRTRKEEQVKKKINNFLQLNCCHYNQVKQNKNKKGCGETWSAKLLAETDNQMTDAIIKICAQFASEQLSRMM</sequence>
<reference evidence="2 3" key="1">
    <citation type="journal article" date="2013" name="Curr. Biol.">
        <title>The Genome of the Foraminiferan Reticulomyxa filosa.</title>
        <authorList>
            <person name="Glockner G."/>
            <person name="Hulsmann N."/>
            <person name="Schleicher M."/>
            <person name="Noegel A.A."/>
            <person name="Eichinger L."/>
            <person name="Gallinger C."/>
            <person name="Pawlowski J."/>
            <person name="Sierra R."/>
            <person name="Euteneuer U."/>
            <person name="Pillet L."/>
            <person name="Moustafa A."/>
            <person name="Platzer M."/>
            <person name="Groth M."/>
            <person name="Szafranski K."/>
            <person name="Schliwa M."/>
        </authorList>
    </citation>
    <scope>NUCLEOTIDE SEQUENCE [LARGE SCALE GENOMIC DNA]</scope>
</reference>
<dbReference type="AlphaFoldDB" id="X6MG15"/>
<evidence type="ECO:0000256" key="1">
    <source>
        <dbReference type="SAM" id="Phobius"/>
    </source>
</evidence>
<accession>X6MG15</accession>
<keyword evidence="1" id="KW-0472">Membrane</keyword>
<protein>
    <submittedName>
        <fullName evidence="2">Uncharacterized protein</fullName>
    </submittedName>
</protein>
<evidence type="ECO:0000313" key="2">
    <source>
        <dbReference type="EMBL" id="ETO12626.1"/>
    </source>
</evidence>
<feature type="transmembrane region" description="Helical" evidence="1">
    <location>
        <begin position="64"/>
        <end position="86"/>
    </location>
</feature>
<gene>
    <name evidence="2" type="ORF">RFI_24749</name>
</gene>
<proteinExistence type="predicted"/>
<comment type="caution">
    <text evidence="2">The sequence shown here is derived from an EMBL/GenBank/DDBJ whole genome shotgun (WGS) entry which is preliminary data.</text>
</comment>
<dbReference type="Proteomes" id="UP000023152">
    <property type="component" value="Unassembled WGS sequence"/>
</dbReference>
<evidence type="ECO:0000313" key="3">
    <source>
        <dbReference type="Proteomes" id="UP000023152"/>
    </source>
</evidence>
<keyword evidence="3" id="KW-1185">Reference proteome</keyword>